<gene>
    <name evidence="5" type="ORF">KM031_16905</name>
</gene>
<dbReference type="RefSeq" id="WP_215505330.1">
    <property type="nucleotide sequence ID" value="NZ_CP076362.1"/>
</dbReference>
<accession>A0A975PAF6</accession>
<dbReference type="KEGG" id="gfu:KM031_16905"/>
<dbReference type="InterPro" id="IPR020449">
    <property type="entry name" value="Tscrpt_reg_AraC-type_HTH"/>
</dbReference>
<keyword evidence="5" id="KW-0614">Plasmid</keyword>
<dbReference type="InterPro" id="IPR035418">
    <property type="entry name" value="AraC-bd_2"/>
</dbReference>
<evidence type="ECO:0000313" key="6">
    <source>
        <dbReference type="Proteomes" id="UP000679352"/>
    </source>
</evidence>
<dbReference type="InterPro" id="IPR050204">
    <property type="entry name" value="AraC_XylS_family_regulators"/>
</dbReference>
<dbReference type="GO" id="GO:0003700">
    <property type="term" value="F:DNA-binding transcription factor activity"/>
    <property type="evidence" value="ECO:0007669"/>
    <property type="project" value="InterPro"/>
</dbReference>
<geneLocation type="plasmid" evidence="5 6">
    <name>p1</name>
</geneLocation>
<evidence type="ECO:0000256" key="3">
    <source>
        <dbReference type="ARBA" id="ARBA00023163"/>
    </source>
</evidence>
<dbReference type="SMART" id="SM00342">
    <property type="entry name" value="HTH_ARAC"/>
    <property type="match status" value="1"/>
</dbReference>
<dbReference type="PROSITE" id="PS01124">
    <property type="entry name" value="HTH_ARAC_FAMILY_2"/>
    <property type="match status" value="1"/>
</dbReference>
<keyword evidence="1" id="KW-0805">Transcription regulation</keyword>
<keyword evidence="2" id="KW-0238">DNA-binding</keyword>
<dbReference type="Proteomes" id="UP000679352">
    <property type="component" value="Plasmid p1"/>
</dbReference>
<evidence type="ECO:0000256" key="1">
    <source>
        <dbReference type="ARBA" id="ARBA00023015"/>
    </source>
</evidence>
<dbReference type="Gene3D" id="1.10.10.60">
    <property type="entry name" value="Homeodomain-like"/>
    <property type="match status" value="1"/>
</dbReference>
<proteinExistence type="predicted"/>
<dbReference type="InterPro" id="IPR018060">
    <property type="entry name" value="HTH_AraC"/>
</dbReference>
<evidence type="ECO:0000313" key="5">
    <source>
        <dbReference type="EMBL" id="QWK92382.1"/>
    </source>
</evidence>
<keyword evidence="3" id="KW-0804">Transcription</keyword>
<organism evidence="5 6">
    <name type="scientific">Gemmobacter fulvus</name>
    <dbReference type="NCBI Taxonomy" id="2840474"/>
    <lineage>
        <taxon>Bacteria</taxon>
        <taxon>Pseudomonadati</taxon>
        <taxon>Pseudomonadota</taxon>
        <taxon>Alphaproteobacteria</taxon>
        <taxon>Rhodobacterales</taxon>
        <taxon>Paracoccaceae</taxon>
        <taxon>Gemmobacter</taxon>
    </lineage>
</organism>
<dbReference type="PRINTS" id="PR00032">
    <property type="entry name" value="HTHARAC"/>
</dbReference>
<reference evidence="5" key="1">
    <citation type="submission" date="2021-06" db="EMBL/GenBank/DDBJ databases">
        <authorList>
            <person name="Lee C.-S."/>
            <person name="Jin L."/>
        </authorList>
    </citation>
    <scope>NUCLEOTIDE SEQUENCE</scope>
    <source>
        <strain evidence="5">Con5</strain>
        <plasmid evidence="5">p1</plasmid>
    </source>
</reference>
<dbReference type="SUPFAM" id="SSF46689">
    <property type="entry name" value="Homeodomain-like"/>
    <property type="match status" value="1"/>
</dbReference>
<feature type="domain" description="HTH araC/xylS-type" evidence="4">
    <location>
        <begin position="212"/>
        <end position="315"/>
    </location>
</feature>
<protein>
    <submittedName>
        <fullName evidence="5">Helix-turn-helix domain-containing protein</fullName>
    </submittedName>
</protein>
<evidence type="ECO:0000256" key="2">
    <source>
        <dbReference type="ARBA" id="ARBA00023125"/>
    </source>
</evidence>
<dbReference type="Pfam" id="PF12833">
    <property type="entry name" value="HTH_18"/>
    <property type="match status" value="1"/>
</dbReference>
<dbReference type="EMBL" id="CP076362">
    <property type="protein sequence ID" value="QWK92382.1"/>
    <property type="molecule type" value="Genomic_DNA"/>
</dbReference>
<name>A0A975PAF6_9RHOB</name>
<keyword evidence="6" id="KW-1185">Reference proteome</keyword>
<sequence length="331" mass="36714">MLTRIRASELPVDQFHADLHRICGQFDLRAADARGRMRGGVHLEERAGIECAHVAADVQQVFRSSRQIRKDNGENYFLILQEEGRALMNQNDVACLLHPGDMVLIDSACPSEFTFFGHYTRQLSLHLPRAEMHARFGYDLIRGGISLPRHDPTNTALCAVLGKVFSAPDNAATQGYLREAMFGLIGAMLHERTGHEGFAGIDSDIGGARALAQGQAYIDAHYRNPDLTIADIAEDLGMSLRQLQRGFAAIGTTPTKYLLVRRIEHARRGLDDRRAGRRADLISSIAYEAGFSDLSYFQRCFRKAFGTSPKGYALGLTTEDTTEDEADFPVQ</sequence>
<dbReference type="Pfam" id="PF14525">
    <property type="entry name" value="AraC_binding_2"/>
    <property type="match status" value="1"/>
</dbReference>
<dbReference type="InterPro" id="IPR009057">
    <property type="entry name" value="Homeodomain-like_sf"/>
</dbReference>
<dbReference type="GO" id="GO:0043565">
    <property type="term" value="F:sequence-specific DNA binding"/>
    <property type="evidence" value="ECO:0007669"/>
    <property type="project" value="InterPro"/>
</dbReference>
<dbReference type="AlphaFoldDB" id="A0A975PAF6"/>
<dbReference type="PANTHER" id="PTHR46796:SF6">
    <property type="entry name" value="ARAC SUBFAMILY"/>
    <property type="match status" value="1"/>
</dbReference>
<evidence type="ECO:0000259" key="4">
    <source>
        <dbReference type="PROSITE" id="PS01124"/>
    </source>
</evidence>
<dbReference type="PANTHER" id="PTHR46796">
    <property type="entry name" value="HTH-TYPE TRANSCRIPTIONAL ACTIVATOR RHAS-RELATED"/>
    <property type="match status" value="1"/>
</dbReference>